<sequence length="38" mass="4492">MWKAFNGKSMPQDVHLRPTKFFNLIIFPRLIDGHHIDA</sequence>
<proteinExistence type="predicted"/>
<protein>
    <submittedName>
        <fullName evidence="1">Uncharacterized protein</fullName>
    </submittedName>
</protein>
<accession>A0A2P2JVY2</accession>
<dbReference type="EMBL" id="GGEC01017143">
    <property type="protein sequence ID" value="MBW97626.1"/>
    <property type="molecule type" value="Transcribed_RNA"/>
</dbReference>
<dbReference type="AlphaFoldDB" id="A0A2P2JVY2"/>
<evidence type="ECO:0000313" key="1">
    <source>
        <dbReference type="EMBL" id="MBW97626.1"/>
    </source>
</evidence>
<name>A0A2P2JVY2_RHIMU</name>
<reference evidence="1" key="1">
    <citation type="submission" date="2018-02" db="EMBL/GenBank/DDBJ databases">
        <title>Rhizophora mucronata_Transcriptome.</title>
        <authorList>
            <person name="Meera S.P."/>
            <person name="Sreeshan A."/>
            <person name="Augustine A."/>
        </authorList>
    </citation>
    <scope>NUCLEOTIDE SEQUENCE</scope>
    <source>
        <tissue evidence="1">Leaf</tissue>
    </source>
</reference>
<organism evidence="1">
    <name type="scientific">Rhizophora mucronata</name>
    <name type="common">Asiatic mangrove</name>
    <dbReference type="NCBI Taxonomy" id="61149"/>
    <lineage>
        <taxon>Eukaryota</taxon>
        <taxon>Viridiplantae</taxon>
        <taxon>Streptophyta</taxon>
        <taxon>Embryophyta</taxon>
        <taxon>Tracheophyta</taxon>
        <taxon>Spermatophyta</taxon>
        <taxon>Magnoliopsida</taxon>
        <taxon>eudicotyledons</taxon>
        <taxon>Gunneridae</taxon>
        <taxon>Pentapetalae</taxon>
        <taxon>rosids</taxon>
        <taxon>fabids</taxon>
        <taxon>Malpighiales</taxon>
        <taxon>Rhizophoraceae</taxon>
        <taxon>Rhizophora</taxon>
    </lineage>
</organism>